<gene>
    <name evidence="2" type="ORF">SDC9_144300</name>
</gene>
<evidence type="ECO:0000313" key="2">
    <source>
        <dbReference type="EMBL" id="MPM97127.1"/>
    </source>
</evidence>
<proteinExistence type="predicted"/>
<name>A0A645E5U9_9ZZZZ</name>
<dbReference type="AlphaFoldDB" id="A0A645E5U9"/>
<sequence>MRGLEHLLIGRQRQLGFHQVLGLLFVRAEGGEQKLGVGMLEVVGRLLHLVLVEHVAIGQLAATTVTTRVIRPDQVVHVLHALQIHGQALQTIGDLAGCGLAVDATHLLEIGELRHLHAVEPDFPAQAPCAQRRVFPVVLDEADVVLLQVKAQRFQRAQVQLQNVVRRGLQDHLVLIVMLATVGVLAIAAVLGAAAGLHIGSLPWLRPQGAQEGGGVRGARPDLHVVGLQEGAALVGPVGLQSKNDLLECEHGRGFEGGGRRCARESGILGRH</sequence>
<accession>A0A645E5U9</accession>
<comment type="caution">
    <text evidence="2">The sequence shown here is derived from an EMBL/GenBank/DDBJ whole genome shotgun (WGS) entry which is preliminary data.</text>
</comment>
<keyword evidence="1" id="KW-0472">Membrane</keyword>
<keyword evidence="1" id="KW-0812">Transmembrane</keyword>
<evidence type="ECO:0000256" key="1">
    <source>
        <dbReference type="SAM" id="Phobius"/>
    </source>
</evidence>
<reference evidence="2" key="1">
    <citation type="submission" date="2019-08" db="EMBL/GenBank/DDBJ databases">
        <authorList>
            <person name="Kucharzyk K."/>
            <person name="Murdoch R.W."/>
            <person name="Higgins S."/>
            <person name="Loffler F."/>
        </authorList>
    </citation>
    <scope>NUCLEOTIDE SEQUENCE</scope>
</reference>
<dbReference type="EMBL" id="VSSQ01043442">
    <property type="protein sequence ID" value="MPM97127.1"/>
    <property type="molecule type" value="Genomic_DNA"/>
</dbReference>
<protein>
    <submittedName>
        <fullName evidence="2">Uncharacterized protein</fullName>
    </submittedName>
</protein>
<keyword evidence="1" id="KW-1133">Transmembrane helix</keyword>
<feature type="transmembrane region" description="Helical" evidence="1">
    <location>
        <begin position="173"/>
        <end position="197"/>
    </location>
</feature>
<organism evidence="2">
    <name type="scientific">bioreactor metagenome</name>
    <dbReference type="NCBI Taxonomy" id="1076179"/>
    <lineage>
        <taxon>unclassified sequences</taxon>
        <taxon>metagenomes</taxon>
        <taxon>ecological metagenomes</taxon>
    </lineage>
</organism>